<gene>
    <name evidence="6" type="ORF">SAMN05216377_112200</name>
</gene>
<proteinExistence type="predicted"/>
<evidence type="ECO:0000256" key="4">
    <source>
        <dbReference type="PROSITE-ProRule" id="PRU00335"/>
    </source>
</evidence>
<dbReference type="InterPro" id="IPR050109">
    <property type="entry name" value="HTH-type_TetR-like_transc_reg"/>
</dbReference>
<dbReference type="SUPFAM" id="SSF48498">
    <property type="entry name" value="Tetracyclin repressor-like, C-terminal domain"/>
    <property type="match status" value="1"/>
</dbReference>
<keyword evidence="3" id="KW-0804">Transcription</keyword>
<organism evidence="6 7">
    <name type="scientific">Pseudonocardia oroxyli</name>
    <dbReference type="NCBI Taxonomy" id="366584"/>
    <lineage>
        <taxon>Bacteria</taxon>
        <taxon>Bacillati</taxon>
        <taxon>Actinomycetota</taxon>
        <taxon>Actinomycetes</taxon>
        <taxon>Pseudonocardiales</taxon>
        <taxon>Pseudonocardiaceae</taxon>
        <taxon>Pseudonocardia</taxon>
    </lineage>
</organism>
<keyword evidence="2 4" id="KW-0238">DNA-binding</keyword>
<dbReference type="PANTHER" id="PTHR30055">
    <property type="entry name" value="HTH-TYPE TRANSCRIPTIONAL REGULATOR RUTR"/>
    <property type="match status" value="1"/>
</dbReference>
<dbReference type="STRING" id="366584.SAMN05216377_112200"/>
<evidence type="ECO:0000313" key="7">
    <source>
        <dbReference type="Proteomes" id="UP000198967"/>
    </source>
</evidence>
<evidence type="ECO:0000256" key="2">
    <source>
        <dbReference type="ARBA" id="ARBA00023125"/>
    </source>
</evidence>
<dbReference type="InterPro" id="IPR049445">
    <property type="entry name" value="TetR_SbtR-like_C"/>
</dbReference>
<dbReference type="SUPFAM" id="SSF46689">
    <property type="entry name" value="Homeodomain-like"/>
    <property type="match status" value="1"/>
</dbReference>
<dbReference type="InterPro" id="IPR009057">
    <property type="entry name" value="Homeodomain-like_sf"/>
</dbReference>
<dbReference type="PROSITE" id="PS50977">
    <property type="entry name" value="HTH_TETR_2"/>
    <property type="match status" value="1"/>
</dbReference>
<evidence type="ECO:0000313" key="6">
    <source>
        <dbReference type="EMBL" id="SDG52611.1"/>
    </source>
</evidence>
<dbReference type="Proteomes" id="UP000198967">
    <property type="component" value="Unassembled WGS sequence"/>
</dbReference>
<reference evidence="6 7" key="1">
    <citation type="submission" date="2016-10" db="EMBL/GenBank/DDBJ databases">
        <authorList>
            <person name="de Groot N.N."/>
        </authorList>
    </citation>
    <scope>NUCLEOTIDE SEQUENCE [LARGE SCALE GENOMIC DNA]</scope>
    <source>
        <strain evidence="6 7">CGMCC 4.3143</strain>
    </source>
</reference>
<dbReference type="Pfam" id="PF00440">
    <property type="entry name" value="TetR_N"/>
    <property type="match status" value="1"/>
</dbReference>
<evidence type="ECO:0000259" key="5">
    <source>
        <dbReference type="PROSITE" id="PS50977"/>
    </source>
</evidence>
<accession>A0A1G7UZ98</accession>
<feature type="domain" description="HTH tetR-type" evidence="5">
    <location>
        <begin position="17"/>
        <end position="76"/>
    </location>
</feature>
<dbReference type="PRINTS" id="PR00455">
    <property type="entry name" value="HTHTETR"/>
</dbReference>
<dbReference type="Gene3D" id="1.10.357.10">
    <property type="entry name" value="Tetracycline Repressor, domain 2"/>
    <property type="match status" value="1"/>
</dbReference>
<dbReference type="AlphaFoldDB" id="A0A1G7UZ98"/>
<dbReference type="InterPro" id="IPR001647">
    <property type="entry name" value="HTH_TetR"/>
</dbReference>
<dbReference type="GO" id="GO:0003700">
    <property type="term" value="F:DNA-binding transcription factor activity"/>
    <property type="evidence" value="ECO:0007669"/>
    <property type="project" value="TreeGrafter"/>
</dbReference>
<dbReference type="InterPro" id="IPR036271">
    <property type="entry name" value="Tet_transcr_reg_TetR-rel_C_sf"/>
</dbReference>
<evidence type="ECO:0000256" key="3">
    <source>
        <dbReference type="ARBA" id="ARBA00023163"/>
    </source>
</evidence>
<feature type="DNA-binding region" description="H-T-H motif" evidence="4">
    <location>
        <begin position="39"/>
        <end position="58"/>
    </location>
</feature>
<protein>
    <submittedName>
        <fullName evidence="6">Transcriptional regulator, TetR family</fullName>
    </submittedName>
</protein>
<dbReference type="Pfam" id="PF21597">
    <property type="entry name" value="TetR_C_43"/>
    <property type="match status" value="1"/>
</dbReference>
<sequence length="192" mass="20414">MGHTDEAVTKPLRADARRNRERLVEVAVEAFSTPGRDVSLEAIAKAAGVGIGTLYRHFPTREALVEAAYRSEVARLCDAVPGLLENAPPEVAMRAWMDRFVEYMTAKRGMLDTLRAIIASGGDPFTETKGRLRTAVGDLVGAGAAAGTLRADVDPADVLAAVSGVTLTTADREQAGRLLDLIMDGLRAPGTR</sequence>
<name>A0A1G7UZ98_PSEOR</name>
<dbReference type="EMBL" id="FNBE01000012">
    <property type="protein sequence ID" value="SDG52611.1"/>
    <property type="molecule type" value="Genomic_DNA"/>
</dbReference>
<dbReference type="PANTHER" id="PTHR30055:SF234">
    <property type="entry name" value="HTH-TYPE TRANSCRIPTIONAL REGULATOR BETI"/>
    <property type="match status" value="1"/>
</dbReference>
<keyword evidence="1" id="KW-0805">Transcription regulation</keyword>
<evidence type="ECO:0000256" key="1">
    <source>
        <dbReference type="ARBA" id="ARBA00023015"/>
    </source>
</evidence>
<keyword evidence="7" id="KW-1185">Reference proteome</keyword>
<dbReference type="GO" id="GO:0000976">
    <property type="term" value="F:transcription cis-regulatory region binding"/>
    <property type="evidence" value="ECO:0007669"/>
    <property type="project" value="TreeGrafter"/>
</dbReference>